<reference evidence="4 5" key="1">
    <citation type="journal article" date="2019" name="Proc. Natl. Acad. Sci. U.S.A.">
        <title>Regulatory changes in pterin and carotenoid genes underlie balanced color polymorphisms in the wall lizard.</title>
        <authorList>
            <person name="Andrade P."/>
            <person name="Pinho C."/>
            <person name="Perez I de Lanuza G."/>
            <person name="Afonso S."/>
            <person name="Brejcha J."/>
            <person name="Rubin C.J."/>
            <person name="Wallerman O."/>
            <person name="Pereira P."/>
            <person name="Sabatino S.J."/>
            <person name="Bellati A."/>
            <person name="Pellitteri-Rosa D."/>
            <person name="Bosakova Z."/>
            <person name="Bunikis I."/>
            <person name="Carretero M.A."/>
            <person name="Feiner N."/>
            <person name="Marsik P."/>
            <person name="Pauperio F."/>
            <person name="Salvi D."/>
            <person name="Soler L."/>
            <person name="While G.M."/>
            <person name="Uller T."/>
            <person name="Font E."/>
            <person name="Andersson L."/>
            <person name="Carneiro M."/>
        </authorList>
    </citation>
    <scope>NUCLEOTIDE SEQUENCE</scope>
</reference>
<organism evidence="4 5">
    <name type="scientific">Podarcis muralis</name>
    <name type="common">Wall lizard</name>
    <name type="synonym">Lacerta muralis</name>
    <dbReference type="NCBI Taxonomy" id="64176"/>
    <lineage>
        <taxon>Eukaryota</taxon>
        <taxon>Metazoa</taxon>
        <taxon>Chordata</taxon>
        <taxon>Craniata</taxon>
        <taxon>Vertebrata</taxon>
        <taxon>Euteleostomi</taxon>
        <taxon>Lepidosauria</taxon>
        <taxon>Squamata</taxon>
        <taxon>Bifurcata</taxon>
        <taxon>Unidentata</taxon>
        <taxon>Episquamata</taxon>
        <taxon>Laterata</taxon>
        <taxon>Lacertibaenia</taxon>
        <taxon>Lacertidae</taxon>
        <taxon>Podarcis</taxon>
    </lineage>
</organism>
<reference evidence="4" key="3">
    <citation type="submission" date="2025-09" db="UniProtKB">
        <authorList>
            <consortium name="Ensembl"/>
        </authorList>
    </citation>
    <scope>IDENTIFICATION</scope>
</reference>
<keyword evidence="5" id="KW-1185">Reference proteome</keyword>
<dbReference type="InterPro" id="IPR035899">
    <property type="entry name" value="DBL_dom_sf"/>
</dbReference>
<dbReference type="GO" id="GO:0005737">
    <property type="term" value="C:cytoplasm"/>
    <property type="evidence" value="ECO:0007669"/>
    <property type="project" value="UniProtKB-SubCell"/>
</dbReference>
<proteinExistence type="predicted"/>
<dbReference type="Gene3D" id="1.20.900.10">
    <property type="entry name" value="Dbl homology (DH) domain"/>
    <property type="match status" value="1"/>
</dbReference>
<feature type="domain" description="DH" evidence="3">
    <location>
        <begin position="70"/>
        <end position="167"/>
    </location>
</feature>
<dbReference type="PANTHER" id="PTHR46006">
    <property type="entry name" value="RHO GUANINE NUCLEOTIDE EXCHANGE FACTOR AT 64C, ISOFORM A"/>
    <property type="match status" value="1"/>
</dbReference>
<dbReference type="GeneTree" id="ENSGT00940000164632"/>
<dbReference type="PROSITE" id="PS50010">
    <property type="entry name" value="DH_2"/>
    <property type="match status" value="1"/>
</dbReference>
<evidence type="ECO:0000256" key="1">
    <source>
        <dbReference type="ARBA" id="ARBA00004496"/>
    </source>
</evidence>
<dbReference type="Ensembl" id="ENSPMRT00000035501.1">
    <property type="protein sequence ID" value="ENSPMRP00000033466.1"/>
    <property type="gene ID" value="ENSPMRG00000021694.1"/>
</dbReference>
<evidence type="ECO:0000313" key="5">
    <source>
        <dbReference type="Proteomes" id="UP000472272"/>
    </source>
</evidence>
<dbReference type="GO" id="GO:0035025">
    <property type="term" value="P:positive regulation of Rho protein signal transduction"/>
    <property type="evidence" value="ECO:0007669"/>
    <property type="project" value="TreeGrafter"/>
</dbReference>
<comment type="subcellular location">
    <subcellularLocation>
        <location evidence="1">Cytoplasm</location>
    </subcellularLocation>
</comment>
<evidence type="ECO:0000313" key="4">
    <source>
        <dbReference type="Ensembl" id="ENSPMRP00000033466.1"/>
    </source>
</evidence>
<dbReference type="GO" id="GO:0005085">
    <property type="term" value="F:guanyl-nucleotide exchange factor activity"/>
    <property type="evidence" value="ECO:0007669"/>
    <property type="project" value="InterPro"/>
</dbReference>
<sequence>MERADSGISQVLSRKWRSKASETLASLQAWEAHQPCTDCGGRHFPLETDVQNQNKRRAVLCEKCLKCRTERKESVLEFVNTETSYGEDLRIIKEEFYLPMQSAGLLTQDQLLVVFGNIQELIDLNENFLEYLQEEIEQAFEQVVCACVVSDFFSVSLCSYNELLLPL</sequence>
<dbReference type="Proteomes" id="UP000472272">
    <property type="component" value="Chromosome 1"/>
</dbReference>
<dbReference type="PANTHER" id="PTHR46006:SF5">
    <property type="entry name" value="DH DOMAIN-CONTAINING PROTEIN"/>
    <property type="match status" value="1"/>
</dbReference>
<dbReference type="SUPFAM" id="SSF48065">
    <property type="entry name" value="DBL homology domain (DH-domain)"/>
    <property type="match status" value="1"/>
</dbReference>
<evidence type="ECO:0000256" key="2">
    <source>
        <dbReference type="ARBA" id="ARBA00022490"/>
    </source>
</evidence>
<evidence type="ECO:0000259" key="3">
    <source>
        <dbReference type="PROSITE" id="PS50010"/>
    </source>
</evidence>
<protein>
    <recommendedName>
        <fullName evidence="3">DH domain-containing protein</fullName>
    </recommendedName>
</protein>
<dbReference type="InterPro" id="IPR000219">
    <property type="entry name" value="DH_dom"/>
</dbReference>
<dbReference type="Pfam" id="PF00621">
    <property type="entry name" value="RhoGEF"/>
    <property type="match status" value="1"/>
</dbReference>
<dbReference type="AlphaFoldDB" id="A0A670K9J4"/>
<keyword evidence="2" id="KW-0963">Cytoplasm</keyword>
<dbReference type="InterPro" id="IPR051480">
    <property type="entry name" value="Endocytic_GEF_Adapter"/>
</dbReference>
<reference evidence="4" key="2">
    <citation type="submission" date="2025-08" db="UniProtKB">
        <authorList>
            <consortium name="Ensembl"/>
        </authorList>
    </citation>
    <scope>IDENTIFICATION</scope>
</reference>
<accession>A0A670K9J4</accession>
<name>A0A670K9J4_PODMU</name>